<evidence type="ECO:0000256" key="6">
    <source>
        <dbReference type="ARBA" id="ARBA00034078"/>
    </source>
</evidence>
<name>A0A1T4PJY8_9FIRM</name>
<dbReference type="OrthoDB" id="9807941at2"/>
<dbReference type="GO" id="GO:0046872">
    <property type="term" value="F:metal ion binding"/>
    <property type="evidence" value="ECO:0007669"/>
    <property type="project" value="UniProtKB-KW"/>
</dbReference>
<evidence type="ECO:0000313" key="8">
    <source>
        <dbReference type="EMBL" id="SJZ91208.1"/>
    </source>
</evidence>
<dbReference type="GO" id="GO:0016491">
    <property type="term" value="F:oxidoreductase activity"/>
    <property type="evidence" value="ECO:0007669"/>
    <property type="project" value="InterPro"/>
</dbReference>
<dbReference type="InterPro" id="IPR036249">
    <property type="entry name" value="Thioredoxin-like_sf"/>
</dbReference>
<evidence type="ECO:0000256" key="7">
    <source>
        <dbReference type="PIRSR" id="PIRSR000216-1"/>
    </source>
</evidence>
<dbReference type="EMBL" id="FUWY01000006">
    <property type="protein sequence ID" value="SJZ91208.1"/>
    <property type="molecule type" value="Genomic_DNA"/>
</dbReference>
<feature type="binding site" evidence="7">
    <location>
        <position position="82"/>
    </location>
    <ligand>
        <name>[2Fe-2S] cluster</name>
        <dbReference type="ChEBI" id="CHEBI:190135"/>
    </ligand>
</feature>
<keyword evidence="4 7" id="KW-0408">Iron</keyword>
<dbReference type="Proteomes" id="UP000243297">
    <property type="component" value="Unassembled WGS sequence"/>
</dbReference>
<reference evidence="9" key="1">
    <citation type="submission" date="2017-02" db="EMBL/GenBank/DDBJ databases">
        <authorList>
            <person name="Varghese N."/>
            <person name="Submissions S."/>
        </authorList>
    </citation>
    <scope>NUCLEOTIDE SEQUENCE [LARGE SCALE GENOMIC DNA]</scope>
    <source>
        <strain evidence="9">ATCC 25662</strain>
    </source>
</reference>
<dbReference type="InterPro" id="IPR028431">
    <property type="entry name" value="NADP_DH_HndA-like"/>
</dbReference>
<dbReference type="InterPro" id="IPR041921">
    <property type="entry name" value="NuoE_N"/>
</dbReference>
<dbReference type="SUPFAM" id="SSF52833">
    <property type="entry name" value="Thioredoxin-like"/>
    <property type="match status" value="1"/>
</dbReference>
<accession>A0A1T4PJY8</accession>
<proteinExistence type="inferred from homology"/>
<protein>
    <submittedName>
        <fullName evidence="8">NADP-reducing hydrogenase subunit HndA</fullName>
    </submittedName>
</protein>
<dbReference type="AlphaFoldDB" id="A0A1T4PJY8"/>
<evidence type="ECO:0000256" key="5">
    <source>
        <dbReference type="ARBA" id="ARBA00023014"/>
    </source>
</evidence>
<dbReference type="Pfam" id="PF01257">
    <property type="entry name" value="2Fe-2S_thioredx"/>
    <property type="match status" value="1"/>
</dbReference>
<dbReference type="InterPro" id="IPR042128">
    <property type="entry name" value="NuoE_dom"/>
</dbReference>
<dbReference type="PIRSF" id="PIRSF000216">
    <property type="entry name" value="NADH_DH_24kDa"/>
    <property type="match status" value="1"/>
</dbReference>
<organism evidence="8 9">
    <name type="scientific">Anaerorhabdus furcosa</name>
    <dbReference type="NCBI Taxonomy" id="118967"/>
    <lineage>
        <taxon>Bacteria</taxon>
        <taxon>Bacillati</taxon>
        <taxon>Bacillota</taxon>
        <taxon>Erysipelotrichia</taxon>
        <taxon>Erysipelotrichales</taxon>
        <taxon>Erysipelotrichaceae</taxon>
        <taxon>Anaerorhabdus</taxon>
    </lineage>
</organism>
<sequence>MEKLNAESLRKIDEIVAKHESRPGPIKLMLHDVQHELGYVPFEAMEKISNATNASVAEVYGVVTFYSQFTTEPKGKHIINVCMGTACYVKGAQNLVNDVINMTGATVNGTSSDGLFSLDATRCLGACGLAPVVIIDGKVYGNADSSKIISEIIQSILDSERKPMGA</sequence>
<keyword evidence="2 7" id="KW-0001">2Fe-2S</keyword>
<comment type="cofactor">
    <cofactor evidence="7">
        <name>[2Fe-2S] cluster</name>
        <dbReference type="ChEBI" id="CHEBI:190135"/>
    </cofactor>
    <text evidence="7">Binds 1 [2Fe-2S] cluster.</text>
</comment>
<comment type="cofactor">
    <cofactor evidence="6">
        <name>[2Fe-2S] cluster</name>
        <dbReference type="ChEBI" id="CHEBI:190135"/>
    </cofactor>
</comment>
<dbReference type="STRING" id="118967.SAMN02745191_2047"/>
<evidence type="ECO:0000313" key="9">
    <source>
        <dbReference type="Proteomes" id="UP000243297"/>
    </source>
</evidence>
<feature type="binding site" evidence="7">
    <location>
        <position position="123"/>
    </location>
    <ligand>
        <name>[2Fe-2S] cluster</name>
        <dbReference type="ChEBI" id="CHEBI:190135"/>
    </ligand>
</feature>
<feature type="binding site" evidence="7">
    <location>
        <position position="87"/>
    </location>
    <ligand>
        <name>[2Fe-2S] cluster</name>
        <dbReference type="ChEBI" id="CHEBI:190135"/>
    </ligand>
</feature>
<keyword evidence="9" id="KW-1185">Reference proteome</keyword>
<evidence type="ECO:0000256" key="4">
    <source>
        <dbReference type="ARBA" id="ARBA00023004"/>
    </source>
</evidence>
<evidence type="ECO:0000256" key="3">
    <source>
        <dbReference type="ARBA" id="ARBA00022723"/>
    </source>
</evidence>
<dbReference type="PROSITE" id="PS01099">
    <property type="entry name" value="COMPLEX1_24K"/>
    <property type="match status" value="1"/>
</dbReference>
<keyword evidence="5 7" id="KW-0411">Iron-sulfur</keyword>
<dbReference type="RefSeq" id="WP_078712444.1">
    <property type="nucleotide sequence ID" value="NZ_FUWY01000006.1"/>
</dbReference>
<gene>
    <name evidence="8" type="ORF">SAMN02745191_2047</name>
</gene>
<dbReference type="Gene3D" id="1.10.10.1590">
    <property type="entry name" value="NADH-quinone oxidoreductase subunit E"/>
    <property type="match status" value="1"/>
</dbReference>
<evidence type="ECO:0000256" key="2">
    <source>
        <dbReference type="ARBA" id="ARBA00022714"/>
    </source>
</evidence>
<comment type="similarity">
    <text evidence="1">Belongs to the complex I 24 kDa subunit family.</text>
</comment>
<dbReference type="Gene3D" id="3.40.30.10">
    <property type="entry name" value="Glutaredoxin"/>
    <property type="match status" value="1"/>
</dbReference>
<dbReference type="InterPro" id="IPR002023">
    <property type="entry name" value="NuoE-like"/>
</dbReference>
<dbReference type="CDD" id="cd03064">
    <property type="entry name" value="TRX_Fd_NuoE"/>
    <property type="match status" value="1"/>
</dbReference>
<keyword evidence="3 7" id="KW-0479">Metal-binding</keyword>
<dbReference type="PANTHER" id="PTHR43342:SF2">
    <property type="entry name" value="POTENTIAL NAD-REDUCING HYDROGENASE SUBUNIT"/>
    <property type="match status" value="1"/>
</dbReference>
<dbReference type="GO" id="GO:0051537">
    <property type="term" value="F:2 iron, 2 sulfur cluster binding"/>
    <property type="evidence" value="ECO:0007669"/>
    <property type="project" value="UniProtKB-KW"/>
</dbReference>
<evidence type="ECO:0000256" key="1">
    <source>
        <dbReference type="ARBA" id="ARBA00010643"/>
    </source>
</evidence>
<dbReference type="PANTHER" id="PTHR43342">
    <property type="entry name" value="NADH-QUINONE OXIDOREDUCTASE, E SUBUNIT"/>
    <property type="match status" value="1"/>
</dbReference>
<feature type="binding site" evidence="7">
    <location>
        <position position="127"/>
    </location>
    <ligand>
        <name>[2Fe-2S] cluster</name>
        <dbReference type="ChEBI" id="CHEBI:190135"/>
    </ligand>
</feature>